<dbReference type="Proteomes" id="UP000887566">
    <property type="component" value="Unplaced"/>
</dbReference>
<name>A0A914X2V5_9BILA</name>
<sequence>MQEFRINFFLAVSAFSVILATLPQLLFWAGGLGLFVFPNGGRMLAGGAMVMLQDHNTQIFFFEARADVQEMTWSEGEGEFD</sequence>
<dbReference type="WBParaSite" id="PSAMB.scaffold610size45726.g7310.t1">
    <property type="protein sequence ID" value="PSAMB.scaffold610size45726.g7310.t1"/>
    <property type="gene ID" value="PSAMB.scaffold610size45726.g7310"/>
</dbReference>
<evidence type="ECO:0000313" key="3">
    <source>
        <dbReference type="WBParaSite" id="PSAMB.scaffold610size45726.g7310.t1"/>
    </source>
</evidence>
<accession>A0A914X2V5</accession>
<evidence type="ECO:0000313" key="2">
    <source>
        <dbReference type="Proteomes" id="UP000887566"/>
    </source>
</evidence>
<reference evidence="3" key="1">
    <citation type="submission" date="2022-11" db="UniProtKB">
        <authorList>
            <consortium name="WormBaseParasite"/>
        </authorList>
    </citation>
    <scope>IDENTIFICATION</scope>
</reference>
<keyword evidence="1" id="KW-1133">Transmembrane helix</keyword>
<keyword evidence="2" id="KW-1185">Reference proteome</keyword>
<organism evidence="2 3">
    <name type="scientific">Plectus sambesii</name>
    <dbReference type="NCBI Taxonomy" id="2011161"/>
    <lineage>
        <taxon>Eukaryota</taxon>
        <taxon>Metazoa</taxon>
        <taxon>Ecdysozoa</taxon>
        <taxon>Nematoda</taxon>
        <taxon>Chromadorea</taxon>
        <taxon>Plectida</taxon>
        <taxon>Plectina</taxon>
        <taxon>Plectoidea</taxon>
        <taxon>Plectidae</taxon>
        <taxon>Plectus</taxon>
    </lineage>
</organism>
<dbReference type="AlphaFoldDB" id="A0A914X2V5"/>
<evidence type="ECO:0000256" key="1">
    <source>
        <dbReference type="SAM" id="Phobius"/>
    </source>
</evidence>
<keyword evidence="1" id="KW-0812">Transmembrane</keyword>
<proteinExistence type="predicted"/>
<protein>
    <submittedName>
        <fullName evidence="3">Uncharacterized protein</fullName>
    </submittedName>
</protein>
<feature type="transmembrane region" description="Helical" evidence="1">
    <location>
        <begin position="6"/>
        <end position="37"/>
    </location>
</feature>
<keyword evidence="1" id="KW-0472">Membrane</keyword>